<proteinExistence type="predicted"/>
<dbReference type="InterPro" id="IPR046349">
    <property type="entry name" value="C1-like_sf"/>
</dbReference>
<dbReference type="GO" id="GO:0008270">
    <property type="term" value="F:zinc ion binding"/>
    <property type="evidence" value="ECO:0007669"/>
    <property type="project" value="UniProtKB-KW"/>
</dbReference>
<evidence type="ECO:0000256" key="1">
    <source>
        <dbReference type="ARBA" id="ARBA00022723"/>
    </source>
</evidence>
<dbReference type="PANTHER" id="PTHR46288">
    <property type="entry name" value="PHORBOL-ESTER/DAG-TYPE DOMAIN-CONTAINING PROTEIN"/>
    <property type="match status" value="1"/>
</dbReference>
<organism evidence="7 8">
    <name type="scientific">Trema orientale</name>
    <name type="common">Charcoal tree</name>
    <name type="synonym">Celtis orientalis</name>
    <dbReference type="NCBI Taxonomy" id="63057"/>
    <lineage>
        <taxon>Eukaryota</taxon>
        <taxon>Viridiplantae</taxon>
        <taxon>Streptophyta</taxon>
        <taxon>Embryophyta</taxon>
        <taxon>Tracheophyta</taxon>
        <taxon>Spermatophyta</taxon>
        <taxon>Magnoliopsida</taxon>
        <taxon>eudicotyledons</taxon>
        <taxon>Gunneridae</taxon>
        <taxon>Pentapetalae</taxon>
        <taxon>rosids</taxon>
        <taxon>fabids</taxon>
        <taxon>Rosales</taxon>
        <taxon>Cannabaceae</taxon>
        <taxon>Trema</taxon>
    </lineage>
</organism>
<evidence type="ECO:0000256" key="3">
    <source>
        <dbReference type="ARBA" id="ARBA00022771"/>
    </source>
</evidence>
<dbReference type="InterPro" id="IPR004146">
    <property type="entry name" value="DC1"/>
</dbReference>
<dbReference type="InParanoid" id="A0A2P5EL51"/>
<dbReference type="AlphaFoldDB" id="A0A2P5EL51"/>
<dbReference type="PANTHER" id="PTHR46288:SF27">
    <property type="entry name" value="CYSTEINE_HISTIDINE-RICH C1 DOMAIN FAMILY PROTEIN"/>
    <property type="match status" value="1"/>
</dbReference>
<reference evidence="8" key="1">
    <citation type="submission" date="2016-06" db="EMBL/GenBank/DDBJ databases">
        <title>Parallel loss of symbiosis genes in relatives of nitrogen-fixing non-legume Parasponia.</title>
        <authorList>
            <person name="Van Velzen R."/>
            <person name="Holmer R."/>
            <person name="Bu F."/>
            <person name="Rutten L."/>
            <person name="Van Zeijl A."/>
            <person name="Liu W."/>
            <person name="Santuari L."/>
            <person name="Cao Q."/>
            <person name="Sharma T."/>
            <person name="Shen D."/>
            <person name="Roswanjaya Y."/>
            <person name="Wardhani T."/>
            <person name="Kalhor M.S."/>
            <person name="Jansen J."/>
            <person name="Van den Hoogen J."/>
            <person name="Gungor B."/>
            <person name="Hartog M."/>
            <person name="Hontelez J."/>
            <person name="Verver J."/>
            <person name="Yang W.-C."/>
            <person name="Schijlen E."/>
            <person name="Repin R."/>
            <person name="Schilthuizen M."/>
            <person name="Schranz E."/>
            <person name="Heidstra R."/>
            <person name="Miyata K."/>
            <person name="Fedorova E."/>
            <person name="Kohlen W."/>
            <person name="Bisseling T."/>
            <person name="Smit S."/>
            <person name="Geurts R."/>
        </authorList>
    </citation>
    <scope>NUCLEOTIDE SEQUENCE [LARGE SCALE GENOMIC DNA]</scope>
    <source>
        <strain evidence="8">cv. RG33-2</strain>
    </source>
</reference>
<dbReference type="SMART" id="SM00249">
    <property type="entry name" value="PHD"/>
    <property type="match status" value="3"/>
</dbReference>
<protein>
    <submittedName>
        <fullName evidence="7">Protein kinase C-like phorbol ester/diacylglycerol-binding domain containing protein</fullName>
    </submittedName>
</protein>
<keyword evidence="7" id="KW-0418">Kinase</keyword>
<name>A0A2P5EL51_TREOI</name>
<dbReference type="GO" id="GO:0016301">
    <property type="term" value="F:kinase activity"/>
    <property type="evidence" value="ECO:0007669"/>
    <property type="project" value="UniProtKB-KW"/>
</dbReference>
<keyword evidence="8" id="KW-1185">Reference proteome</keyword>
<keyword evidence="4" id="KW-0862">Zinc</keyword>
<dbReference type="SUPFAM" id="SSF57889">
    <property type="entry name" value="Cysteine-rich domain"/>
    <property type="match status" value="3"/>
</dbReference>
<evidence type="ECO:0000313" key="7">
    <source>
        <dbReference type="EMBL" id="PON86288.1"/>
    </source>
</evidence>
<keyword evidence="7" id="KW-0808">Transferase</keyword>
<keyword evidence="1" id="KW-0479">Metal-binding</keyword>
<dbReference type="STRING" id="63057.A0A2P5EL51"/>
<evidence type="ECO:0000256" key="4">
    <source>
        <dbReference type="ARBA" id="ARBA00022833"/>
    </source>
</evidence>
<feature type="domain" description="Phorbol-ester/DAG-type" evidence="6">
    <location>
        <begin position="29"/>
        <end position="78"/>
    </location>
</feature>
<evidence type="ECO:0000313" key="8">
    <source>
        <dbReference type="Proteomes" id="UP000237000"/>
    </source>
</evidence>
<evidence type="ECO:0000256" key="5">
    <source>
        <dbReference type="SAM" id="Coils"/>
    </source>
</evidence>
<evidence type="ECO:0000256" key="2">
    <source>
        <dbReference type="ARBA" id="ARBA00022737"/>
    </source>
</evidence>
<accession>A0A2P5EL51</accession>
<dbReference type="EMBL" id="JXTC01000134">
    <property type="protein sequence ID" value="PON86288.1"/>
    <property type="molecule type" value="Genomic_DNA"/>
</dbReference>
<evidence type="ECO:0000259" key="6">
    <source>
        <dbReference type="PROSITE" id="PS00479"/>
    </source>
</evidence>
<dbReference type="Pfam" id="PF03107">
    <property type="entry name" value="C1_2"/>
    <property type="match status" value="2"/>
</dbReference>
<dbReference type="InterPro" id="IPR002219">
    <property type="entry name" value="PKC_DAG/PE"/>
</dbReference>
<dbReference type="OrthoDB" id="1036688at2759"/>
<sequence>MSWRNVMVGYLACAELPEHSNHSLHEPFHSLILEKSASSTSCHYCDKPFKDDYAYTCSQCAFYMHISCFLIPLPTIKCDGEDVQYICHEDPMTLVEHGDEENVRKKCFACQLPWSSPAYPCKTCENYLHKSCAQLPRTIRHPSHSQHSLTLQVSKPTSCDLCFKKDCRLIFSCHGNGCDFELDTKCAFLQPNLKCRSHNHLLSLVENAACDNIRCNACQKSYEEWFNQVRLPNEVHFSHSFFRCIDCDFNLHFLCGPLPSTIKYSYHIHRLALVDSLIEEDFGEYYCDACEEGRNPQFRVYNCADCKYIVHAHCLISEIMKVLKEDTKGVKLRALGESRWDEFGTEIESEEEPEGLNSNLSNNEKAGVDVKEFLTMRDIMDKLNESEKKKLSQPFSSSNYITALFSMFREESLRLFDHKGCTEDISRGIHDFFSFDGWSLIGFVWELENFTAAEGLKLDEVYLGTKIEDVSGYMVPRPLAPILRTLIHKYGNLGGRPDLTQEMKSVASTLLCTVIEKMGRTKVEDITKDSIQAWCFQIQGISIVAGFGLGWLQNALKELIRPFIGCEAIRFKTDAAKKLHRRMAELRAELERCERNCEKIEAFDSSTSDVLRECMSLGSKLKWKYACHNLF</sequence>
<keyword evidence="3" id="KW-0863">Zinc-finger</keyword>
<gene>
    <name evidence="7" type="ORF">TorRG33x02_178540</name>
</gene>
<comment type="caution">
    <text evidence="7">The sequence shown here is derived from an EMBL/GenBank/DDBJ whole genome shotgun (WGS) entry which is preliminary data.</text>
</comment>
<dbReference type="PROSITE" id="PS00479">
    <property type="entry name" value="ZF_DAG_PE_1"/>
    <property type="match status" value="1"/>
</dbReference>
<dbReference type="Proteomes" id="UP000237000">
    <property type="component" value="Unassembled WGS sequence"/>
</dbReference>
<keyword evidence="5" id="KW-0175">Coiled coil</keyword>
<feature type="coiled-coil region" evidence="5">
    <location>
        <begin position="569"/>
        <end position="603"/>
    </location>
</feature>
<keyword evidence="2" id="KW-0677">Repeat</keyword>
<dbReference type="InterPro" id="IPR001965">
    <property type="entry name" value="Znf_PHD"/>
</dbReference>